<proteinExistence type="predicted"/>
<evidence type="ECO:0000256" key="5">
    <source>
        <dbReference type="ARBA" id="ARBA00023136"/>
    </source>
</evidence>
<protein>
    <submittedName>
        <fullName evidence="7">Uncharacterized protein</fullName>
    </submittedName>
</protein>
<dbReference type="Pfam" id="PF01943">
    <property type="entry name" value="Polysacc_synt"/>
    <property type="match status" value="1"/>
</dbReference>
<feature type="transmembrane region" description="Helical" evidence="6">
    <location>
        <begin position="330"/>
        <end position="351"/>
    </location>
</feature>
<feature type="transmembrane region" description="Helical" evidence="6">
    <location>
        <begin position="291"/>
        <end position="310"/>
    </location>
</feature>
<dbReference type="EMBL" id="MFYX01000075">
    <property type="protein sequence ID" value="OGK04113.1"/>
    <property type="molecule type" value="Genomic_DNA"/>
</dbReference>
<feature type="transmembrane region" description="Helical" evidence="6">
    <location>
        <begin position="146"/>
        <end position="168"/>
    </location>
</feature>
<dbReference type="InterPro" id="IPR002797">
    <property type="entry name" value="Polysacc_synth"/>
</dbReference>
<keyword evidence="5 6" id="KW-0472">Membrane</keyword>
<dbReference type="InterPro" id="IPR050833">
    <property type="entry name" value="Poly_Biosynth_Transport"/>
</dbReference>
<evidence type="ECO:0000313" key="8">
    <source>
        <dbReference type="Proteomes" id="UP000179243"/>
    </source>
</evidence>
<evidence type="ECO:0000256" key="1">
    <source>
        <dbReference type="ARBA" id="ARBA00004651"/>
    </source>
</evidence>
<keyword evidence="3 6" id="KW-0812">Transmembrane</keyword>
<dbReference type="AlphaFoldDB" id="A0A1F7FBW1"/>
<evidence type="ECO:0000256" key="3">
    <source>
        <dbReference type="ARBA" id="ARBA00022692"/>
    </source>
</evidence>
<feature type="transmembrane region" description="Helical" evidence="6">
    <location>
        <begin position="79"/>
        <end position="99"/>
    </location>
</feature>
<evidence type="ECO:0000256" key="2">
    <source>
        <dbReference type="ARBA" id="ARBA00022475"/>
    </source>
</evidence>
<gene>
    <name evidence="7" type="ORF">A2519_19630</name>
</gene>
<feature type="transmembrane region" description="Helical" evidence="6">
    <location>
        <begin position="12"/>
        <end position="33"/>
    </location>
</feature>
<name>A0A1F7FBW1_UNCRA</name>
<evidence type="ECO:0000256" key="4">
    <source>
        <dbReference type="ARBA" id="ARBA00022989"/>
    </source>
</evidence>
<reference evidence="7 8" key="1">
    <citation type="journal article" date="2016" name="Nat. Commun.">
        <title>Thousands of microbial genomes shed light on interconnected biogeochemical processes in an aquifer system.</title>
        <authorList>
            <person name="Anantharaman K."/>
            <person name="Brown C.T."/>
            <person name="Hug L.A."/>
            <person name="Sharon I."/>
            <person name="Castelle C.J."/>
            <person name="Probst A.J."/>
            <person name="Thomas B.C."/>
            <person name="Singh A."/>
            <person name="Wilkins M.J."/>
            <person name="Karaoz U."/>
            <person name="Brodie E.L."/>
            <person name="Williams K.H."/>
            <person name="Hubbard S.S."/>
            <person name="Banfield J.F."/>
        </authorList>
    </citation>
    <scope>NUCLEOTIDE SEQUENCE [LARGE SCALE GENOMIC DNA]</scope>
</reference>
<feature type="transmembrane region" description="Helical" evidence="6">
    <location>
        <begin position="388"/>
        <end position="408"/>
    </location>
</feature>
<feature type="transmembrane region" description="Helical" evidence="6">
    <location>
        <begin position="45"/>
        <end position="67"/>
    </location>
</feature>
<dbReference type="PANTHER" id="PTHR30250">
    <property type="entry name" value="PST FAMILY PREDICTED COLANIC ACID TRANSPORTER"/>
    <property type="match status" value="1"/>
</dbReference>
<dbReference type="Proteomes" id="UP000179243">
    <property type="component" value="Unassembled WGS sequence"/>
</dbReference>
<organism evidence="7 8">
    <name type="scientific">Candidatus Raymondbacteria bacterium RIFOXYD12_FULL_49_13</name>
    <dbReference type="NCBI Taxonomy" id="1817890"/>
    <lineage>
        <taxon>Bacteria</taxon>
        <taxon>Raymondiibacteriota</taxon>
    </lineage>
</organism>
<feature type="transmembrane region" description="Helical" evidence="6">
    <location>
        <begin position="218"/>
        <end position="238"/>
    </location>
</feature>
<feature type="transmembrane region" description="Helical" evidence="6">
    <location>
        <begin position="444"/>
        <end position="463"/>
    </location>
</feature>
<dbReference type="GO" id="GO:0005886">
    <property type="term" value="C:plasma membrane"/>
    <property type="evidence" value="ECO:0007669"/>
    <property type="project" value="UniProtKB-SubCell"/>
</dbReference>
<evidence type="ECO:0000256" key="6">
    <source>
        <dbReference type="SAM" id="Phobius"/>
    </source>
</evidence>
<feature type="transmembrane region" description="Helical" evidence="6">
    <location>
        <begin position="119"/>
        <end position="139"/>
    </location>
</feature>
<dbReference type="PANTHER" id="PTHR30250:SF11">
    <property type="entry name" value="O-ANTIGEN TRANSPORTER-RELATED"/>
    <property type="match status" value="1"/>
</dbReference>
<accession>A0A1F7FBW1</accession>
<comment type="subcellular location">
    <subcellularLocation>
        <location evidence="1">Cell membrane</location>
        <topology evidence="1">Multi-pass membrane protein</topology>
    </subcellularLocation>
</comment>
<keyword evidence="2" id="KW-1003">Cell membrane</keyword>
<feature type="transmembrane region" description="Helical" evidence="6">
    <location>
        <begin position="174"/>
        <end position="197"/>
    </location>
</feature>
<evidence type="ECO:0000313" key="7">
    <source>
        <dbReference type="EMBL" id="OGK04113.1"/>
    </source>
</evidence>
<feature type="transmembrane region" description="Helical" evidence="6">
    <location>
        <begin position="363"/>
        <end position="382"/>
    </location>
</feature>
<comment type="caution">
    <text evidence="7">The sequence shown here is derived from an EMBL/GenBank/DDBJ whole genome shotgun (WGS) entry which is preliminary data.</text>
</comment>
<feature type="transmembrane region" description="Helical" evidence="6">
    <location>
        <begin position="420"/>
        <end position="438"/>
    </location>
</feature>
<keyword evidence="4 6" id="KW-1133">Transmembrane helix</keyword>
<sequence length="478" mass="53122">MFQKIRSLLSDSVIYGLGGFISRGINFMLLPLLTNSMAPSEFGKLGVIQTFIGIAEVFFMCGMRQAIMRYRVKDETSRDAAFTAGVAWIVAASIFWFFVLKLSAGFLLGVMGLDAPGAYGYMLAILVFDALTVAPYTLLQSDKRPLSFIIMKIVHVTIHFSTCFYLIYLRHNTTVVSVLQANTLASCLVVGVFIPLYAKNLRRSAPGSLMKRMIGFGLPYIPNVVFVIIIDLIDRILVNRMLGAEQVGLYSAAAKLGVIMFLVVYAFQTAWTPFFLTHMKDESGARMFSRVFTYYVFVTTLVFLTVGLFYREIAGLGFRNFTLVGAKYAAGLPVIPVLLLAYLFCGIYSNFIVGIYAREKTRYIPLITCAGAIINVGCNLFAIPRFGIMGAAIVTLISYMAMAAILYPISMKLYFIPYEWRRIATLALLTALVYVPALVLGSTLVRIIGVAAFVPLLYAVRFFDKEEIAKAKAFLTRR</sequence>